<protein>
    <submittedName>
        <fullName evidence="1">Uncharacterized protein</fullName>
    </submittedName>
</protein>
<dbReference type="EMBL" id="CP000687">
    <property type="protein sequence ID" value="ABY69533.1"/>
    <property type="molecule type" value="Genomic_DNA"/>
</dbReference>
<dbReference type="Proteomes" id="UP000008547">
    <property type="component" value="Chromosome"/>
</dbReference>
<dbReference type="AlphaFoldDB" id="B0BPP8"/>
<evidence type="ECO:0000313" key="1">
    <source>
        <dbReference type="EMBL" id="ABY69533.1"/>
    </source>
</evidence>
<sequence>MYGIHKDTGLPLTDNLDRICTKISLEGFEIGDNGFPIIVGIENQKNWMNVMDLV</sequence>
<evidence type="ECO:0000313" key="2">
    <source>
        <dbReference type="Proteomes" id="UP000008547"/>
    </source>
</evidence>
<reference evidence="1 2" key="1">
    <citation type="journal article" date="2008" name="PLoS ONE">
        <title>Genome biology of Actinobacillus pleuropneumoniae JL03, an isolate of serotype 3 prevalent in China.</title>
        <authorList>
            <person name="Xu Z."/>
            <person name="Zhou Y."/>
            <person name="Li L."/>
            <person name="Zhou R."/>
            <person name="Xiao S."/>
            <person name="Wan Y."/>
            <person name="Zhang S."/>
            <person name="Wang K."/>
            <person name="Li W."/>
            <person name="Li L."/>
            <person name="Jin H."/>
            <person name="Kang M."/>
            <person name="Dalai B."/>
            <person name="Li T."/>
            <person name="Liu L."/>
            <person name="Cheng Y."/>
            <person name="Zhang L."/>
            <person name="Xu T."/>
            <person name="Zheng H."/>
            <person name="Pu S."/>
            <person name="Wang B."/>
            <person name="Gu W."/>
            <person name="Zhang X.L."/>
            <person name="Zhu G.-F."/>
            <person name="Wang S."/>
            <person name="Zhao G.-P."/>
            <person name="Chen H."/>
        </authorList>
    </citation>
    <scope>NUCLEOTIDE SEQUENCE [LARGE SCALE GENOMIC DNA]</scope>
    <source>
        <strain evidence="1 2">JL03</strain>
    </source>
</reference>
<dbReference type="HOGENOM" id="CLU_3039611_0_0_6"/>
<dbReference type="KEGG" id="apj:APJL_0975"/>
<name>B0BPP8_ACTPJ</name>
<gene>
    <name evidence="1" type="ordered locus">APJL_0975</name>
</gene>
<proteinExistence type="predicted"/>
<accession>B0BPP8</accession>
<organism evidence="1 2">
    <name type="scientific">Actinobacillus pleuropneumoniae serotype 3 (strain JL03)</name>
    <dbReference type="NCBI Taxonomy" id="434271"/>
    <lineage>
        <taxon>Bacteria</taxon>
        <taxon>Pseudomonadati</taxon>
        <taxon>Pseudomonadota</taxon>
        <taxon>Gammaproteobacteria</taxon>
        <taxon>Pasteurellales</taxon>
        <taxon>Pasteurellaceae</taxon>
        <taxon>Actinobacillus</taxon>
    </lineage>
</organism>